<accession>A0AAD2I0M3</accession>
<name>A0AAD2I0M3_9AGAR</name>
<keyword evidence="7" id="KW-0732">Signal</keyword>
<reference evidence="11" key="1">
    <citation type="submission" date="2023-11" db="EMBL/GenBank/DDBJ databases">
        <authorList>
            <person name="De Vega J J."/>
            <person name="De Vega J J."/>
        </authorList>
    </citation>
    <scope>NUCLEOTIDE SEQUENCE</scope>
</reference>
<comment type="similarity">
    <text evidence="1">Belongs to the multicopper oxidase family.</text>
</comment>
<dbReference type="CDD" id="cd13903">
    <property type="entry name" value="CuRO_3_Tv-LCC_like"/>
    <property type="match status" value="1"/>
</dbReference>
<feature type="signal peptide" evidence="7">
    <location>
        <begin position="1"/>
        <end position="18"/>
    </location>
</feature>
<dbReference type="InterPro" id="IPR033138">
    <property type="entry name" value="Cu_oxidase_CS"/>
</dbReference>
<evidence type="ECO:0000259" key="10">
    <source>
        <dbReference type="Pfam" id="PF07732"/>
    </source>
</evidence>
<dbReference type="PROSITE" id="PS00079">
    <property type="entry name" value="MULTICOPPER_OXIDASE1"/>
    <property type="match status" value="1"/>
</dbReference>
<evidence type="ECO:0000256" key="2">
    <source>
        <dbReference type="ARBA" id="ARBA00022723"/>
    </source>
</evidence>
<keyword evidence="4" id="KW-0186">Copper</keyword>
<feature type="domain" description="Plastocyanin-like" evidence="8">
    <location>
        <begin position="166"/>
        <end position="309"/>
    </location>
</feature>
<dbReference type="InterPro" id="IPR011707">
    <property type="entry name" value="Cu-oxidase-like_N"/>
</dbReference>
<dbReference type="SUPFAM" id="SSF49503">
    <property type="entry name" value="Cupredoxins"/>
    <property type="match status" value="3"/>
</dbReference>
<dbReference type="FunFam" id="2.60.40.420:FF:000045">
    <property type="entry name" value="Laccase 2"/>
    <property type="match status" value="1"/>
</dbReference>
<dbReference type="InterPro" id="IPR011706">
    <property type="entry name" value="Cu-oxidase_C"/>
</dbReference>
<organism evidence="11 12">
    <name type="scientific">Mycena citricolor</name>
    <dbReference type="NCBI Taxonomy" id="2018698"/>
    <lineage>
        <taxon>Eukaryota</taxon>
        <taxon>Fungi</taxon>
        <taxon>Dikarya</taxon>
        <taxon>Basidiomycota</taxon>
        <taxon>Agaricomycotina</taxon>
        <taxon>Agaricomycetes</taxon>
        <taxon>Agaricomycetidae</taxon>
        <taxon>Agaricales</taxon>
        <taxon>Marasmiineae</taxon>
        <taxon>Mycenaceae</taxon>
        <taxon>Mycena</taxon>
    </lineage>
</organism>
<comment type="caution">
    <text evidence="11">The sequence shown here is derived from an EMBL/GenBank/DDBJ whole genome shotgun (WGS) entry which is preliminary data.</text>
</comment>
<evidence type="ECO:0000259" key="8">
    <source>
        <dbReference type="Pfam" id="PF00394"/>
    </source>
</evidence>
<dbReference type="InterPro" id="IPR001117">
    <property type="entry name" value="Cu-oxidase_2nd"/>
</dbReference>
<feature type="domain" description="Plastocyanin-like" evidence="10">
    <location>
        <begin position="35"/>
        <end position="154"/>
    </location>
</feature>
<evidence type="ECO:0000256" key="6">
    <source>
        <dbReference type="ARBA" id="ARBA00023180"/>
    </source>
</evidence>
<dbReference type="Pfam" id="PF00394">
    <property type="entry name" value="Cu-oxidase"/>
    <property type="match status" value="1"/>
</dbReference>
<feature type="domain" description="Plastocyanin-like" evidence="9">
    <location>
        <begin position="373"/>
        <end position="495"/>
    </location>
</feature>
<keyword evidence="12" id="KW-1185">Reference proteome</keyword>
<dbReference type="Pfam" id="PF07731">
    <property type="entry name" value="Cu-oxidase_2"/>
    <property type="match status" value="1"/>
</dbReference>
<keyword evidence="2" id="KW-0479">Metal-binding</keyword>
<keyword evidence="3" id="KW-0560">Oxidoreductase</keyword>
<evidence type="ECO:0000256" key="4">
    <source>
        <dbReference type="ARBA" id="ARBA00023008"/>
    </source>
</evidence>
<sequence>MPLLAMFSFRALLSLAAAARMTSGYSIGPIGDLIVANKTIAPDGVPRAAVLAGGTFPGPLITAEFGDNFKMTVIDQQQDIRMLEPTSIHWHGLFQNGTNYMDGVAFVSQCPIAPGNSFTYDFTTQQAGTYWYHSHLATQYCDGLRGPIVIYDHEDPYRHEYDVDNEDTVITLADWYNVFAETVVGPGVPSSMLINGLGRTAATVSNTTLAVINVFQGLRYRFRLINMACDSNYVFQIDGHQNLTIIEADGVLHEPLSVDSIQIFAAQRYSFILTADQAIDNYWIRANPNTGPAGFAGGINSAILRYIGANESEPTTSQDTSVNGLVNEVNLHPLVNPGAPGGAFIGGADVQLNLALAFNTTTLKFMVNGVTFVPPTVPVLLQILSGAQSAQSLLPSGSVFTLPHFASVEITLAAGNVIGFPHPFHLHGHVFDVIRPAGSSTYNYVNPARRDVVSVGNEGDNVTIRFFTDNRGPWFLHCHIDWHLVNGFAIVLAEDVPDWNSELVPPSEWDQLCPTYNALPASITSHAG</sequence>
<dbReference type="GO" id="GO:0005507">
    <property type="term" value="F:copper ion binding"/>
    <property type="evidence" value="ECO:0007669"/>
    <property type="project" value="InterPro"/>
</dbReference>
<protein>
    <recommendedName>
        <fullName evidence="13">Laccase</fullName>
    </recommendedName>
</protein>
<dbReference type="EMBL" id="CAVNYO010000481">
    <property type="protein sequence ID" value="CAK5284930.1"/>
    <property type="molecule type" value="Genomic_DNA"/>
</dbReference>
<dbReference type="AlphaFoldDB" id="A0AAD2I0M3"/>
<dbReference type="PANTHER" id="PTHR11709:SF511">
    <property type="entry name" value="LACCASE"/>
    <property type="match status" value="1"/>
</dbReference>
<evidence type="ECO:0000313" key="11">
    <source>
        <dbReference type="EMBL" id="CAK5284930.1"/>
    </source>
</evidence>
<evidence type="ECO:0008006" key="13">
    <source>
        <dbReference type="Google" id="ProtNLM"/>
    </source>
</evidence>
<evidence type="ECO:0000259" key="9">
    <source>
        <dbReference type="Pfam" id="PF07731"/>
    </source>
</evidence>
<evidence type="ECO:0000256" key="5">
    <source>
        <dbReference type="ARBA" id="ARBA00023157"/>
    </source>
</evidence>
<dbReference type="GO" id="GO:0016491">
    <property type="term" value="F:oxidoreductase activity"/>
    <property type="evidence" value="ECO:0007669"/>
    <property type="project" value="UniProtKB-KW"/>
</dbReference>
<evidence type="ECO:0000256" key="3">
    <source>
        <dbReference type="ARBA" id="ARBA00023002"/>
    </source>
</evidence>
<proteinExistence type="inferred from homology"/>
<evidence type="ECO:0000313" key="12">
    <source>
        <dbReference type="Proteomes" id="UP001295794"/>
    </source>
</evidence>
<dbReference type="Pfam" id="PF07732">
    <property type="entry name" value="Cu-oxidase_3"/>
    <property type="match status" value="1"/>
</dbReference>
<dbReference type="PANTHER" id="PTHR11709">
    <property type="entry name" value="MULTI-COPPER OXIDASE"/>
    <property type="match status" value="1"/>
</dbReference>
<dbReference type="Gene3D" id="2.60.40.420">
    <property type="entry name" value="Cupredoxins - blue copper proteins"/>
    <property type="match status" value="3"/>
</dbReference>
<evidence type="ECO:0000256" key="1">
    <source>
        <dbReference type="ARBA" id="ARBA00010609"/>
    </source>
</evidence>
<dbReference type="InterPro" id="IPR008972">
    <property type="entry name" value="Cupredoxin"/>
</dbReference>
<dbReference type="InterPro" id="IPR045087">
    <property type="entry name" value="Cu-oxidase_fam"/>
</dbReference>
<gene>
    <name evidence="11" type="ORF">MYCIT1_LOCUS38469</name>
</gene>
<keyword evidence="5" id="KW-1015">Disulfide bond</keyword>
<evidence type="ECO:0000256" key="7">
    <source>
        <dbReference type="SAM" id="SignalP"/>
    </source>
</evidence>
<keyword evidence="6" id="KW-0325">Glycoprotein</keyword>
<dbReference type="Proteomes" id="UP001295794">
    <property type="component" value="Unassembled WGS sequence"/>
</dbReference>
<feature type="chain" id="PRO_5042030964" description="Laccase" evidence="7">
    <location>
        <begin position="19"/>
        <end position="528"/>
    </location>
</feature>